<protein>
    <submittedName>
        <fullName evidence="2">(Perigord truffle) hypothetical protein</fullName>
    </submittedName>
</protein>
<keyword evidence="3" id="KW-1185">Reference proteome</keyword>
<evidence type="ECO:0000256" key="1">
    <source>
        <dbReference type="SAM" id="Phobius"/>
    </source>
</evidence>
<evidence type="ECO:0000313" key="3">
    <source>
        <dbReference type="Proteomes" id="UP000006911"/>
    </source>
</evidence>
<dbReference type="GeneID" id="9182551"/>
<keyword evidence="1" id="KW-0812">Transmembrane</keyword>
<sequence>MASTSSNIAGQSEPCRTQPTERYLSLSFPSSALLGTWRTLTLLLDIGTLIGLPVPLSLHLFRSSYPQELYRSSYQLS</sequence>
<accession>D5G690</accession>
<proteinExistence type="predicted"/>
<keyword evidence="1" id="KW-1133">Transmembrane helix</keyword>
<dbReference type="HOGENOM" id="CLU_2639886_0_0_1"/>
<dbReference type="Proteomes" id="UP000006911">
    <property type="component" value="Unassembled WGS sequence"/>
</dbReference>
<name>D5G690_TUBMM</name>
<evidence type="ECO:0000313" key="2">
    <source>
        <dbReference type="EMBL" id="CAZ80033.1"/>
    </source>
</evidence>
<keyword evidence="1" id="KW-0472">Membrane</keyword>
<feature type="transmembrane region" description="Helical" evidence="1">
    <location>
        <begin position="40"/>
        <end position="61"/>
    </location>
</feature>
<dbReference type="InParanoid" id="D5G690"/>
<reference evidence="2 3" key="1">
    <citation type="journal article" date="2010" name="Nature">
        <title>Perigord black truffle genome uncovers evolutionary origins and mechanisms of symbiosis.</title>
        <authorList>
            <person name="Martin F."/>
            <person name="Kohler A."/>
            <person name="Murat C."/>
            <person name="Balestrini R."/>
            <person name="Coutinho P.M."/>
            <person name="Jaillon O."/>
            <person name="Montanini B."/>
            <person name="Morin E."/>
            <person name="Noel B."/>
            <person name="Percudani R."/>
            <person name="Porcel B."/>
            <person name="Rubini A."/>
            <person name="Amicucci A."/>
            <person name="Amselem J."/>
            <person name="Anthouard V."/>
            <person name="Arcioni S."/>
            <person name="Artiguenave F."/>
            <person name="Aury J.M."/>
            <person name="Ballario P."/>
            <person name="Bolchi A."/>
            <person name="Brenna A."/>
            <person name="Brun A."/>
            <person name="Buee M."/>
            <person name="Cantarel B."/>
            <person name="Chevalier G."/>
            <person name="Couloux A."/>
            <person name="Da Silva C."/>
            <person name="Denoeud F."/>
            <person name="Duplessis S."/>
            <person name="Ghignone S."/>
            <person name="Hilselberger B."/>
            <person name="Iotti M."/>
            <person name="Marcais B."/>
            <person name="Mello A."/>
            <person name="Miranda M."/>
            <person name="Pacioni G."/>
            <person name="Quesneville H."/>
            <person name="Riccioni C."/>
            <person name="Ruotolo R."/>
            <person name="Splivallo R."/>
            <person name="Stocchi V."/>
            <person name="Tisserant E."/>
            <person name="Viscomi A.R."/>
            <person name="Zambonelli A."/>
            <person name="Zampieri E."/>
            <person name="Henrissat B."/>
            <person name="Lebrun M.H."/>
            <person name="Paolocci F."/>
            <person name="Bonfante P."/>
            <person name="Ottonello S."/>
            <person name="Wincker P."/>
        </authorList>
    </citation>
    <scope>NUCLEOTIDE SEQUENCE [LARGE SCALE GENOMIC DNA]</scope>
    <source>
        <strain evidence="2 3">Mel28</strain>
    </source>
</reference>
<organism evidence="2 3">
    <name type="scientific">Tuber melanosporum (strain Mel28)</name>
    <name type="common">Perigord black truffle</name>
    <dbReference type="NCBI Taxonomy" id="656061"/>
    <lineage>
        <taxon>Eukaryota</taxon>
        <taxon>Fungi</taxon>
        <taxon>Dikarya</taxon>
        <taxon>Ascomycota</taxon>
        <taxon>Pezizomycotina</taxon>
        <taxon>Pezizomycetes</taxon>
        <taxon>Pezizales</taxon>
        <taxon>Tuberaceae</taxon>
        <taxon>Tuber</taxon>
    </lineage>
</organism>
<dbReference type="EMBL" id="FN430008">
    <property type="protein sequence ID" value="CAZ80033.1"/>
    <property type="molecule type" value="Genomic_DNA"/>
</dbReference>
<dbReference type="AlphaFoldDB" id="D5G690"/>
<dbReference type="KEGG" id="tml:GSTUM_00001659001"/>
<dbReference type="RefSeq" id="XP_002835876.1">
    <property type="nucleotide sequence ID" value="XM_002835830.1"/>
</dbReference>
<gene>
    <name evidence="2" type="ORF">GSTUM_00001659001</name>
</gene>